<dbReference type="RefSeq" id="WP_011452472.1">
    <property type="nucleotide sequence ID" value="NC_007799.1"/>
</dbReference>
<keyword evidence="3" id="KW-1185">Reference proteome</keyword>
<reference evidence="2 3" key="1">
    <citation type="journal article" date="2006" name="PLoS Genet.">
        <title>Comparative genomics of emerging human ehrlichiosis agents.</title>
        <authorList>
            <person name="Dunning Hotopp J.C."/>
            <person name="Lin M."/>
            <person name="Madupu R."/>
            <person name="Crabtree J."/>
            <person name="Angiuoli S.V."/>
            <person name="Eisen J.A."/>
            <person name="Seshadri R."/>
            <person name="Ren Q."/>
            <person name="Wu M."/>
            <person name="Utterback T.R."/>
            <person name="Smith S."/>
            <person name="Lewis M."/>
            <person name="Khouri H."/>
            <person name="Zhang C."/>
            <person name="Niu H."/>
            <person name="Lin Q."/>
            <person name="Ohashi N."/>
            <person name="Zhi N."/>
            <person name="Nelson W."/>
            <person name="Brinkac L.M."/>
            <person name="Dodson R.J."/>
            <person name="Rosovitz M.J."/>
            <person name="Sundaram J."/>
            <person name="Daugherty S.C."/>
            <person name="Davidsen T."/>
            <person name="Durkin A.S."/>
            <person name="Gwinn M."/>
            <person name="Haft D.H."/>
            <person name="Selengut J.D."/>
            <person name="Sullivan S.A."/>
            <person name="Zafar N."/>
            <person name="Zhou L."/>
            <person name="Benahmed F."/>
            <person name="Forberger H."/>
            <person name="Halpin R."/>
            <person name="Mulligan S."/>
            <person name="Robinson J."/>
            <person name="White O."/>
            <person name="Rikihisa Y."/>
            <person name="Tettelin H."/>
        </authorList>
    </citation>
    <scope>NUCLEOTIDE SEQUENCE [LARGE SCALE GENOMIC DNA]</scope>
    <source>
        <strain evidence="3">ATCC CRL-10679 / Arkansas</strain>
    </source>
</reference>
<keyword evidence="1" id="KW-0812">Transmembrane</keyword>
<evidence type="ECO:0000313" key="3">
    <source>
        <dbReference type="Proteomes" id="UP000008320"/>
    </source>
</evidence>
<dbReference type="Proteomes" id="UP000008320">
    <property type="component" value="Chromosome"/>
</dbReference>
<dbReference type="STRING" id="205920.ECH_0240"/>
<organism evidence="2 3">
    <name type="scientific">Ehrlichia chaffeensis (strain ATCC CRL-10679 / Arkansas)</name>
    <dbReference type="NCBI Taxonomy" id="205920"/>
    <lineage>
        <taxon>Bacteria</taxon>
        <taxon>Pseudomonadati</taxon>
        <taxon>Pseudomonadota</taxon>
        <taxon>Alphaproteobacteria</taxon>
        <taxon>Rickettsiales</taxon>
        <taxon>Anaplasmataceae</taxon>
        <taxon>Ehrlichia</taxon>
    </lineage>
</organism>
<dbReference type="KEGG" id="ech:ECH_0240"/>
<keyword evidence="1" id="KW-0472">Membrane</keyword>
<sequence>MLNNFNASILHVGRNVSNHSVFDGIFDHSDDFTGNDTLIPKGFNNIGTGRDDLLAAGVIAFYVLVVVVVGGLIYWIGNRDLMRQNGYTKCTSKASIMLENTDSSDSHVEEKISLLIVSDDINPQESKEESECIPKVLDQQHVASIQSKECSLHYSHVV</sequence>
<evidence type="ECO:0000313" key="2">
    <source>
        <dbReference type="EMBL" id="ABD45396.1"/>
    </source>
</evidence>
<protein>
    <submittedName>
        <fullName evidence="2">Uncharacterized protein</fullName>
    </submittedName>
</protein>
<dbReference type="EMBL" id="CP000236">
    <property type="protein sequence ID" value="ABD45396.1"/>
    <property type="molecule type" value="Genomic_DNA"/>
</dbReference>
<feature type="transmembrane region" description="Helical" evidence="1">
    <location>
        <begin position="53"/>
        <end position="76"/>
    </location>
</feature>
<keyword evidence="1" id="KW-1133">Transmembrane helix</keyword>
<proteinExistence type="predicted"/>
<accession>Q2GHM2</accession>
<dbReference type="HOGENOM" id="CLU_140909_0_0_5"/>
<evidence type="ECO:0000256" key="1">
    <source>
        <dbReference type="SAM" id="Phobius"/>
    </source>
</evidence>
<gene>
    <name evidence="2" type="ordered locus">ECH_0240</name>
</gene>
<dbReference type="OrthoDB" id="9951677at2"/>
<dbReference type="AlphaFoldDB" id="Q2GHM2"/>
<name>Q2GHM2_EHRCR</name>